<keyword evidence="7 10" id="KW-0472">Membrane</keyword>
<feature type="binding site" evidence="10">
    <location>
        <position position="124"/>
    </location>
    <ligand>
        <name>UDP-N-acetyl-alpha-D-glucosamine</name>
        <dbReference type="ChEBI" id="CHEBI:57705"/>
    </ligand>
</feature>
<keyword evidence="5 10" id="KW-0133">Cell shape</keyword>
<dbReference type="AlphaFoldDB" id="A0AA43ZSW4"/>
<evidence type="ECO:0000256" key="7">
    <source>
        <dbReference type="ARBA" id="ARBA00023136"/>
    </source>
</evidence>
<evidence type="ECO:0000256" key="4">
    <source>
        <dbReference type="ARBA" id="ARBA00022679"/>
    </source>
</evidence>
<dbReference type="SUPFAM" id="SSF53756">
    <property type="entry name" value="UDP-Glycosyltransferase/glycogen phosphorylase"/>
    <property type="match status" value="1"/>
</dbReference>
<name>A0AA43ZSW4_9LACT</name>
<organism evidence="13 14">
    <name type="scientific">Atopococcus tabaci</name>
    <dbReference type="NCBI Taxonomy" id="269774"/>
    <lineage>
        <taxon>Bacteria</taxon>
        <taxon>Bacillati</taxon>
        <taxon>Bacillota</taxon>
        <taxon>Bacilli</taxon>
        <taxon>Lactobacillales</taxon>
        <taxon>Carnobacteriaceae</taxon>
        <taxon>Atopococcus</taxon>
    </lineage>
</organism>
<evidence type="ECO:0000313" key="14">
    <source>
        <dbReference type="Proteomes" id="UP001171751"/>
    </source>
</evidence>
<keyword evidence="9 10" id="KW-0961">Cell wall biogenesis/degradation</keyword>
<evidence type="ECO:0000259" key="11">
    <source>
        <dbReference type="Pfam" id="PF03033"/>
    </source>
</evidence>
<evidence type="ECO:0000256" key="5">
    <source>
        <dbReference type="ARBA" id="ARBA00022960"/>
    </source>
</evidence>
<keyword evidence="6 10" id="KW-0573">Peptidoglycan synthesis</keyword>
<feature type="domain" description="Glycosyl transferase family 28 C-terminal" evidence="12">
    <location>
        <begin position="190"/>
        <end position="350"/>
    </location>
</feature>
<dbReference type="EMBL" id="JAUNQW010000011">
    <property type="protein sequence ID" value="MDO5457413.1"/>
    <property type="molecule type" value="Genomic_DNA"/>
</dbReference>
<evidence type="ECO:0000256" key="1">
    <source>
        <dbReference type="ARBA" id="ARBA00022475"/>
    </source>
</evidence>
<evidence type="ECO:0000256" key="6">
    <source>
        <dbReference type="ARBA" id="ARBA00022984"/>
    </source>
</evidence>
<evidence type="ECO:0000256" key="8">
    <source>
        <dbReference type="ARBA" id="ARBA00023306"/>
    </source>
</evidence>
<evidence type="ECO:0000256" key="3">
    <source>
        <dbReference type="ARBA" id="ARBA00022676"/>
    </source>
</evidence>
<comment type="pathway">
    <text evidence="10">Cell wall biogenesis; peptidoglycan biosynthesis.</text>
</comment>
<gene>
    <name evidence="10 13" type="primary">murG</name>
    <name evidence="13" type="ORF">Q4F26_03625</name>
</gene>
<keyword evidence="2 10" id="KW-0132">Cell division</keyword>
<sequence>MRVILTGGGTGGHIYPALALYRIWKERYPETEFLYIGTENGLESSLVPQENIPFKSIEIQGFRRSLSLKNVQTVYKFLSSVQKSKRLIQEFNPDVILGTGGFVCGPVVYSATQLGIPSIVHEQNSIPGLTNKFLARYVDRIATCFEDTVQYFPKQENKVVLTGNPRAQEVASLEKKSVLEDYGLDSAKETVLIFGGSRGAYKINQMTVDAFDSLSQQDYQILFATGESYYKEEVERKGLQLNTDTFKTVPYISNMPEVFANVSMVVARSGATSLAEITALGLPSILIPSPNVTNDHQTKNANSLVKKGAAKLLSESELTVKQLVHDIDTMMSNLALRKKMSAASLEMGIQNAGDLLMKEMLVIKKK</sequence>
<dbReference type="GO" id="GO:0050511">
    <property type="term" value="F:undecaprenyldiphospho-muramoylpentapeptide beta-N-acetylglucosaminyltransferase activity"/>
    <property type="evidence" value="ECO:0007669"/>
    <property type="project" value="UniProtKB-UniRule"/>
</dbReference>
<dbReference type="InterPro" id="IPR006009">
    <property type="entry name" value="GlcNAc_MurG"/>
</dbReference>
<proteinExistence type="inferred from homology"/>
<comment type="catalytic activity">
    <reaction evidence="10">
        <text>Mur2Ac(oyl-L-Ala-gamma-D-Glu-L-Lys-D-Ala-D-Ala)-di-trans,octa-cis-undecaprenyl diphosphate + UDP-N-acetyl-alpha-D-glucosamine = beta-D-GlcNAc-(1-&gt;4)-Mur2Ac(oyl-L-Ala-gamma-D-Glu-L-Lys-D-Ala-D-Ala)-di-trans,octa-cis-undecaprenyl diphosphate + UDP + H(+)</text>
        <dbReference type="Rhea" id="RHEA:23192"/>
        <dbReference type="ChEBI" id="CHEBI:15378"/>
        <dbReference type="ChEBI" id="CHEBI:57705"/>
        <dbReference type="ChEBI" id="CHEBI:58223"/>
        <dbReference type="ChEBI" id="CHEBI:60032"/>
        <dbReference type="ChEBI" id="CHEBI:60033"/>
        <dbReference type="EC" id="2.4.1.227"/>
    </reaction>
</comment>
<dbReference type="Proteomes" id="UP001171751">
    <property type="component" value="Unassembled WGS sequence"/>
</dbReference>
<dbReference type="InterPro" id="IPR007235">
    <property type="entry name" value="Glyco_trans_28_C"/>
</dbReference>
<protein>
    <recommendedName>
        <fullName evidence="10">UDP-N-acetylglucosamine--N-acetylmuramyl-(pentapeptide) pyrophosphoryl-undecaprenol N-acetylglucosamine transferase</fullName>
        <ecNumber evidence="10">2.4.1.227</ecNumber>
    </recommendedName>
    <alternativeName>
        <fullName evidence="10">Undecaprenyl-PP-MurNAc-pentapeptide-UDPGlcNAc GlcNAc transferase</fullName>
    </alternativeName>
</protein>
<feature type="binding site" evidence="10">
    <location>
        <begin position="10"/>
        <end position="12"/>
    </location>
    <ligand>
        <name>UDP-N-acetyl-alpha-D-glucosamine</name>
        <dbReference type="ChEBI" id="CHEBI:57705"/>
    </ligand>
</feature>
<comment type="function">
    <text evidence="10">Cell wall formation. Catalyzes the transfer of a GlcNAc subunit on undecaprenyl-pyrophosphoryl-MurNAc-pentapeptide (lipid intermediate I) to form undecaprenyl-pyrophosphoryl-MurNAc-(pentapeptide)GlcNAc (lipid intermediate II).</text>
</comment>
<comment type="caution">
    <text evidence="10">Lacks conserved residue(s) required for the propagation of feature annotation.</text>
</comment>
<keyword evidence="3 10" id="KW-0328">Glycosyltransferase</keyword>
<keyword evidence="8 10" id="KW-0131">Cell cycle</keyword>
<dbReference type="GO" id="GO:0008360">
    <property type="term" value="P:regulation of cell shape"/>
    <property type="evidence" value="ECO:0007669"/>
    <property type="project" value="UniProtKB-KW"/>
</dbReference>
<feature type="binding site" evidence="10">
    <location>
        <position position="297"/>
    </location>
    <ligand>
        <name>UDP-N-acetyl-alpha-D-glucosamine</name>
        <dbReference type="ChEBI" id="CHEBI:57705"/>
    </ligand>
</feature>
<dbReference type="HAMAP" id="MF_00033">
    <property type="entry name" value="MurG"/>
    <property type="match status" value="1"/>
</dbReference>
<comment type="similarity">
    <text evidence="10">Belongs to the glycosyltransferase 28 family. MurG subfamily.</text>
</comment>
<dbReference type="GO" id="GO:0005975">
    <property type="term" value="P:carbohydrate metabolic process"/>
    <property type="evidence" value="ECO:0007669"/>
    <property type="project" value="InterPro"/>
</dbReference>
<comment type="caution">
    <text evidence="13">The sequence shown here is derived from an EMBL/GenBank/DDBJ whole genome shotgun (WGS) entry which is preliminary data.</text>
</comment>
<dbReference type="GO" id="GO:0051301">
    <property type="term" value="P:cell division"/>
    <property type="evidence" value="ECO:0007669"/>
    <property type="project" value="UniProtKB-KW"/>
</dbReference>
<dbReference type="CDD" id="cd03785">
    <property type="entry name" value="GT28_MurG"/>
    <property type="match status" value="1"/>
</dbReference>
<dbReference type="GO" id="GO:0005886">
    <property type="term" value="C:plasma membrane"/>
    <property type="evidence" value="ECO:0007669"/>
    <property type="project" value="UniProtKB-SubCell"/>
</dbReference>
<evidence type="ECO:0000259" key="12">
    <source>
        <dbReference type="Pfam" id="PF04101"/>
    </source>
</evidence>
<evidence type="ECO:0000256" key="2">
    <source>
        <dbReference type="ARBA" id="ARBA00022618"/>
    </source>
</evidence>
<dbReference type="PANTHER" id="PTHR21015">
    <property type="entry name" value="UDP-N-ACETYLGLUCOSAMINE--N-ACETYLMURAMYL-(PENTAPEPTIDE) PYROPHOSPHORYL-UNDECAPRENOL N-ACETYLGLUCOSAMINE TRANSFERASE 1"/>
    <property type="match status" value="1"/>
</dbReference>
<evidence type="ECO:0000313" key="13">
    <source>
        <dbReference type="EMBL" id="MDO5457413.1"/>
    </source>
</evidence>
<dbReference type="Pfam" id="PF03033">
    <property type="entry name" value="Glyco_transf_28"/>
    <property type="match status" value="1"/>
</dbReference>
<dbReference type="InterPro" id="IPR004276">
    <property type="entry name" value="GlycoTrans_28_N"/>
</dbReference>
<reference evidence="13" key="1">
    <citation type="submission" date="2023-07" db="EMBL/GenBank/DDBJ databases">
        <title>Between Cages and Wild: Unraveling the Impact of Captivity on Animal Microbiomes and Antimicrobial Resistance.</title>
        <authorList>
            <person name="Schmartz G.P."/>
            <person name="Rehner J."/>
            <person name="Schuff M.J."/>
            <person name="Becker S.L."/>
            <person name="Kravczyk M."/>
            <person name="Gurevich A."/>
            <person name="Francke R."/>
            <person name="Mueller R."/>
            <person name="Keller V."/>
            <person name="Keller A."/>
        </authorList>
    </citation>
    <scope>NUCLEOTIDE SEQUENCE</scope>
    <source>
        <strain evidence="13">S39M_St_73</strain>
    </source>
</reference>
<feature type="binding site" evidence="10">
    <location>
        <position position="197"/>
    </location>
    <ligand>
        <name>UDP-N-acetyl-alpha-D-glucosamine</name>
        <dbReference type="ChEBI" id="CHEBI:57705"/>
    </ligand>
</feature>
<dbReference type="Pfam" id="PF04101">
    <property type="entry name" value="Glyco_tran_28_C"/>
    <property type="match status" value="1"/>
</dbReference>
<keyword evidence="14" id="KW-1185">Reference proteome</keyword>
<comment type="subcellular location">
    <subcellularLocation>
        <location evidence="10">Cell membrane</location>
        <topology evidence="10">Peripheral membrane protein</topology>
        <orientation evidence="10">Cytoplasmic side</orientation>
    </subcellularLocation>
</comment>
<dbReference type="PANTHER" id="PTHR21015:SF22">
    <property type="entry name" value="GLYCOSYLTRANSFERASE"/>
    <property type="match status" value="1"/>
</dbReference>
<dbReference type="GO" id="GO:0009252">
    <property type="term" value="P:peptidoglycan biosynthetic process"/>
    <property type="evidence" value="ECO:0007669"/>
    <property type="project" value="UniProtKB-UniRule"/>
</dbReference>
<feature type="domain" description="Glycosyltransferase family 28 N-terminal" evidence="11">
    <location>
        <begin position="3"/>
        <end position="142"/>
    </location>
</feature>
<accession>A0AA43ZSW4</accession>
<feature type="binding site" evidence="10">
    <location>
        <position position="252"/>
    </location>
    <ligand>
        <name>UDP-N-acetyl-alpha-D-glucosamine</name>
        <dbReference type="ChEBI" id="CHEBI:57705"/>
    </ligand>
</feature>
<evidence type="ECO:0000256" key="10">
    <source>
        <dbReference type="HAMAP-Rule" id="MF_00033"/>
    </source>
</evidence>
<dbReference type="EC" id="2.4.1.227" evidence="10"/>
<dbReference type="NCBIfam" id="TIGR01133">
    <property type="entry name" value="murG"/>
    <property type="match status" value="1"/>
</dbReference>
<keyword evidence="4 10" id="KW-0808">Transferase</keyword>
<dbReference type="Gene3D" id="3.40.50.2000">
    <property type="entry name" value="Glycogen Phosphorylase B"/>
    <property type="match status" value="2"/>
</dbReference>
<keyword evidence="1 10" id="KW-1003">Cell membrane</keyword>
<evidence type="ECO:0000256" key="9">
    <source>
        <dbReference type="ARBA" id="ARBA00023316"/>
    </source>
</evidence>
<dbReference type="GO" id="GO:0071555">
    <property type="term" value="P:cell wall organization"/>
    <property type="evidence" value="ECO:0007669"/>
    <property type="project" value="UniProtKB-KW"/>
</dbReference>